<evidence type="ECO:0000313" key="3">
    <source>
        <dbReference type="Proteomes" id="UP000553442"/>
    </source>
</evidence>
<protein>
    <recommendedName>
        <fullName evidence="1">AAA+ ATPase domain-containing protein</fullName>
    </recommendedName>
</protein>
<reference evidence="2 3" key="1">
    <citation type="submission" date="2020-08" db="EMBL/GenBank/DDBJ databases">
        <title>Genomic Encyclopedia of Archaeal and Bacterial Type Strains, Phase II (KMG-II): from individual species to whole genera.</title>
        <authorList>
            <person name="Goeker M."/>
        </authorList>
    </citation>
    <scope>NUCLEOTIDE SEQUENCE [LARGE SCALE GENOMIC DNA]</scope>
    <source>
        <strain evidence="2 3">5AG</strain>
    </source>
</reference>
<dbReference type="Pfam" id="PF00004">
    <property type="entry name" value="AAA"/>
    <property type="match status" value="1"/>
</dbReference>
<name>A0A7W5PB84_9GAMM</name>
<organism evidence="2 3">
    <name type="scientific">Halomonas campaniensis</name>
    <dbReference type="NCBI Taxonomy" id="213554"/>
    <lineage>
        <taxon>Bacteria</taxon>
        <taxon>Pseudomonadati</taxon>
        <taxon>Pseudomonadota</taxon>
        <taxon>Gammaproteobacteria</taxon>
        <taxon>Oceanospirillales</taxon>
        <taxon>Halomonadaceae</taxon>
        <taxon>Halomonas</taxon>
    </lineage>
</organism>
<dbReference type="InterPro" id="IPR027417">
    <property type="entry name" value="P-loop_NTPase"/>
</dbReference>
<dbReference type="Gene3D" id="3.40.50.300">
    <property type="entry name" value="P-loop containing nucleotide triphosphate hydrolases"/>
    <property type="match status" value="1"/>
</dbReference>
<dbReference type="CDD" id="cd19481">
    <property type="entry name" value="RecA-like_protease"/>
    <property type="match status" value="1"/>
</dbReference>
<dbReference type="EMBL" id="JACHZF010000015">
    <property type="protein sequence ID" value="MBB3331400.1"/>
    <property type="molecule type" value="Genomic_DNA"/>
</dbReference>
<dbReference type="AlphaFoldDB" id="A0A7W5PB84"/>
<dbReference type="InterPro" id="IPR003959">
    <property type="entry name" value="ATPase_AAA_core"/>
</dbReference>
<dbReference type="SMART" id="SM00382">
    <property type="entry name" value="AAA"/>
    <property type="match status" value="1"/>
</dbReference>
<evidence type="ECO:0000313" key="2">
    <source>
        <dbReference type="EMBL" id="MBB3331400.1"/>
    </source>
</evidence>
<dbReference type="SUPFAM" id="SSF52540">
    <property type="entry name" value="P-loop containing nucleoside triphosphate hydrolases"/>
    <property type="match status" value="1"/>
</dbReference>
<evidence type="ECO:0000259" key="1">
    <source>
        <dbReference type="SMART" id="SM00382"/>
    </source>
</evidence>
<keyword evidence="3" id="KW-1185">Reference proteome</keyword>
<dbReference type="Pfam" id="PF22977">
    <property type="entry name" value="WHD"/>
    <property type="match status" value="1"/>
</dbReference>
<dbReference type="InterPro" id="IPR003593">
    <property type="entry name" value="AAA+_ATPase"/>
</dbReference>
<gene>
    <name evidence="2" type="ORF">BDK63_002283</name>
</gene>
<dbReference type="Proteomes" id="UP000553442">
    <property type="component" value="Unassembled WGS sequence"/>
</dbReference>
<dbReference type="PANTHER" id="PTHR46411">
    <property type="entry name" value="FAMILY ATPASE, PUTATIVE-RELATED"/>
    <property type="match status" value="1"/>
</dbReference>
<dbReference type="GO" id="GO:0005524">
    <property type="term" value="F:ATP binding"/>
    <property type="evidence" value="ECO:0007669"/>
    <property type="project" value="InterPro"/>
</dbReference>
<dbReference type="InterPro" id="IPR054472">
    <property type="entry name" value="WHD"/>
</dbReference>
<dbReference type="GO" id="GO:0016887">
    <property type="term" value="F:ATP hydrolysis activity"/>
    <property type="evidence" value="ECO:0007669"/>
    <property type="project" value="InterPro"/>
</dbReference>
<proteinExistence type="predicted"/>
<comment type="caution">
    <text evidence="2">The sequence shown here is derived from an EMBL/GenBank/DDBJ whole genome shotgun (WGS) entry which is preliminary data.</text>
</comment>
<accession>A0A7W5PB84</accession>
<dbReference type="PANTHER" id="PTHR46411:SF3">
    <property type="entry name" value="AAA+ ATPASE DOMAIN-CONTAINING PROTEIN"/>
    <property type="match status" value="1"/>
</dbReference>
<sequence length="432" mass="47941">MSVANLEPERQRLGLLGQLVAERRAGREVSDAQRRRLAALQARVRRGRQRSPWRELVEEHALDDLEQDILACVLAPETDAGIGMLYHSLQPAGAFASPALIRDLLFLDDHEGEGLQQRLAEQAPLRRRDLVSCERLDAYQPLRAGASALARLMGRGEAVTLPGALALPVEAEWETLVLPVHARRRIETFLLWVTQAERVYGDWGARAMGGPVALFAGPPGTGKTFAAEAIARRLGWPLYRVDLGLLVSKYIGETEKNLNRLFDAAAGRRAVLLFDEADSLFGRRGEVSDARDRYANMEVSHLLARIERHRGPCILTTNQRQHLDPAFIRRFQTVIEFPRPDRAARRRLWRGLLPPRAPLASDLDVDRLAEVGLTGGQIRNAATHAAFLAAGRDGELDMPALAEAIWHELGKDGRDTPREALGPLQAFLGEMP</sequence>
<dbReference type="RefSeq" id="WP_183332003.1">
    <property type="nucleotide sequence ID" value="NZ_JACHZF010000015.1"/>
</dbReference>
<feature type="domain" description="AAA+ ATPase" evidence="1">
    <location>
        <begin position="209"/>
        <end position="341"/>
    </location>
</feature>